<dbReference type="AlphaFoldDB" id="A0A2N0UJT0"/>
<comment type="function">
    <text evidence="7">Regulates arginine biosynthesis genes.</text>
</comment>
<dbReference type="Pfam" id="PF01316">
    <property type="entry name" value="Arg_repressor"/>
    <property type="match status" value="1"/>
</dbReference>
<evidence type="ECO:0000256" key="2">
    <source>
        <dbReference type="ARBA" id="ARBA00008316"/>
    </source>
</evidence>
<dbReference type="InterPro" id="IPR036388">
    <property type="entry name" value="WH-like_DNA-bd_sf"/>
</dbReference>
<evidence type="ECO:0000256" key="6">
    <source>
        <dbReference type="ARBA" id="ARBA00023163"/>
    </source>
</evidence>
<comment type="subcellular location">
    <subcellularLocation>
        <location evidence="1 7">Cytoplasm</location>
    </subcellularLocation>
</comment>
<dbReference type="UniPathway" id="UPA00068"/>
<evidence type="ECO:0000256" key="7">
    <source>
        <dbReference type="HAMAP-Rule" id="MF_00173"/>
    </source>
</evidence>
<evidence type="ECO:0000313" key="11">
    <source>
        <dbReference type="EMBL" id="PKD27232.1"/>
    </source>
</evidence>
<dbReference type="InterPro" id="IPR036251">
    <property type="entry name" value="Arg_repress_C_sf"/>
</dbReference>
<keyword evidence="3 7" id="KW-0963">Cytoplasm</keyword>
<evidence type="ECO:0000256" key="1">
    <source>
        <dbReference type="ARBA" id="ARBA00004496"/>
    </source>
</evidence>
<accession>A0A2N0UJT0</accession>
<dbReference type="GeneID" id="93768156"/>
<protein>
    <recommendedName>
        <fullName evidence="7 8">Arginine repressor</fullName>
    </recommendedName>
</protein>
<dbReference type="Proteomes" id="UP000233425">
    <property type="component" value="Unassembled WGS sequence"/>
</dbReference>
<reference evidence="11" key="1">
    <citation type="journal article" date="2018" name="Environ. Microbiol.">
        <title>Sporulation capability and amylosome conservation among diverse human colonic and rumen isolates of the keystone starch-degrader Ruminococcus bromii.</title>
        <authorList>
            <person name="Mukhopadhya I."/>
            <person name="Morais S."/>
            <person name="Laverde-Gomez J."/>
            <person name="Sheridan P.O."/>
            <person name="Walker A.W."/>
            <person name="Kelly W."/>
            <person name="Klieve A.V."/>
            <person name="Ouwerkerk D."/>
            <person name="Duncan S.H."/>
            <person name="Louis P."/>
            <person name="Koropatkin N."/>
            <person name="Cockburn D."/>
            <person name="Kibler R."/>
            <person name="Cooper P.J."/>
            <person name="Sandoval C."/>
            <person name="Crost E."/>
            <person name="Juge N."/>
            <person name="Bayer E.A."/>
            <person name="Flint H.J."/>
        </authorList>
    </citation>
    <scope>NUCLEOTIDE SEQUENCE [LARGE SCALE GENOMIC DNA]</scope>
    <source>
        <strain evidence="11">ATCC 27255</strain>
    </source>
</reference>
<evidence type="ECO:0000256" key="8">
    <source>
        <dbReference type="NCBIfam" id="TIGR01529"/>
    </source>
</evidence>
<comment type="pathway">
    <text evidence="7">Amino-acid biosynthesis; L-arginine biosynthesis [regulation].</text>
</comment>
<evidence type="ECO:0000259" key="10">
    <source>
        <dbReference type="Pfam" id="PF02863"/>
    </source>
</evidence>
<dbReference type="RefSeq" id="WP_101029554.1">
    <property type="nucleotide sequence ID" value="NZ_CABMMZ010000072.1"/>
</dbReference>
<dbReference type="GO" id="GO:0003677">
    <property type="term" value="F:DNA binding"/>
    <property type="evidence" value="ECO:0007669"/>
    <property type="project" value="UniProtKB-KW"/>
</dbReference>
<dbReference type="GO" id="GO:0051259">
    <property type="term" value="P:protein complex oligomerization"/>
    <property type="evidence" value="ECO:0007669"/>
    <property type="project" value="InterPro"/>
</dbReference>
<keyword evidence="7" id="KW-0055">Arginine biosynthesis</keyword>
<keyword evidence="12" id="KW-1185">Reference proteome</keyword>
<comment type="caution">
    <text evidence="11">The sequence shown here is derived from an EMBL/GenBank/DDBJ whole genome shotgun (WGS) entry which is preliminary data.</text>
</comment>
<dbReference type="GO" id="GO:0034618">
    <property type="term" value="F:arginine binding"/>
    <property type="evidence" value="ECO:0007669"/>
    <property type="project" value="InterPro"/>
</dbReference>
<evidence type="ECO:0000259" key="9">
    <source>
        <dbReference type="Pfam" id="PF01316"/>
    </source>
</evidence>
<evidence type="ECO:0000256" key="4">
    <source>
        <dbReference type="ARBA" id="ARBA00023015"/>
    </source>
</evidence>
<comment type="similarity">
    <text evidence="2 7">Belongs to the ArgR family.</text>
</comment>
<dbReference type="GO" id="GO:1900079">
    <property type="term" value="P:regulation of arginine biosynthetic process"/>
    <property type="evidence" value="ECO:0007669"/>
    <property type="project" value="UniProtKB-UniRule"/>
</dbReference>
<keyword evidence="4 7" id="KW-0805">Transcription regulation</keyword>
<feature type="domain" description="Arginine repressor C-terminal" evidence="10">
    <location>
        <begin position="80"/>
        <end position="146"/>
    </location>
</feature>
<dbReference type="NCBIfam" id="TIGR01529">
    <property type="entry name" value="argR_whole"/>
    <property type="match status" value="1"/>
</dbReference>
<name>A0A2N0UJT0_9FIRM</name>
<proteinExistence type="inferred from homology"/>
<evidence type="ECO:0000256" key="3">
    <source>
        <dbReference type="ARBA" id="ARBA00022490"/>
    </source>
</evidence>
<keyword evidence="7" id="KW-0028">Amino-acid biosynthesis</keyword>
<evidence type="ECO:0000256" key="5">
    <source>
        <dbReference type="ARBA" id="ARBA00023125"/>
    </source>
</evidence>
<dbReference type="GO" id="GO:0003700">
    <property type="term" value="F:DNA-binding transcription factor activity"/>
    <property type="evidence" value="ECO:0007669"/>
    <property type="project" value="UniProtKB-UniRule"/>
</dbReference>
<dbReference type="Gene3D" id="1.10.10.10">
    <property type="entry name" value="Winged helix-like DNA-binding domain superfamily/Winged helix DNA-binding domain"/>
    <property type="match status" value="1"/>
</dbReference>
<dbReference type="InterPro" id="IPR001669">
    <property type="entry name" value="Arg_repress"/>
</dbReference>
<dbReference type="SUPFAM" id="SSF46785">
    <property type="entry name" value="Winged helix' DNA-binding domain"/>
    <property type="match status" value="1"/>
</dbReference>
<dbReference type="Pfam" id="PF02863">
    <property type="entry name" value="Arg_repressor_C"/>
    <property type="match status" value="1"/>
</dbReference>
<dbReference type="PANTHER" id="PTHR34471">
    <property type="entry name" value="ARGININE REPRESSOR"/>
    <property type="match status" value="1"/>
</dbReference>
<dbReference type="HAMAP" id="MF_00173">
    <property type="entry name" value="Arg_repressor"/>
    <property type="match status" value="1"/>
</dbReference>
<dbReference type="PRINTS" id="PR01467">
    <property type="entry name" value="ARGREPRESSOR"/>
</dbReference>
<dbReference type="SUPFAM" id="SSF55252">
    <property type="entry name" value="C-terminal domain of arginine repressor"/>
    <property type="match status" value="1"/>
</dbReference>
<dbReference type="PANTHER" id="PTHR34471:SF1">
    <property type="entry name" value="ARGININE REPRESSOR"/>
    <property type="match status" value="1"/>
</dbReference>
<sequence>MKTGRHARILDIIAEHPIETQDELLTRLREEGFKATQATISRDIKDLRLVKTLGSDGKYRYVSASRSSTDIRTNFSNLFSTSVDSIDVAQNLVVIKTLSGMAQAVCAALDSADYPSVVGTIAGDDTIFIACRTADLAVSLTEELKKLI</sequence>
<keyword evidence="6 7" id="KW-0804">Transcription</keyword>
<dbReference type="GO" id="GO:0006526">
    <property type="term" value="P:L-arginine biosynthetic process"/>
    <property type="evidence" value="ECO:0007669"/>
    <property type="project" value="UniProtKB-UniPathway"/>
</dbReference>
<dbReference type="EMBL" id="NNSR01000072">
    <property type="protein sequence ID" value="PKD27232.1"/>
    <property type="molecule type" value="Genomic_DNA"/>
</dbReference>
<dbReference type="GO" id="GO:0005737">
    <property type="term" value="C:cytoplasm"/>
    <property type="evidence" value="ECO:0007669"/>
    <property type="project" value="UniProtKB-SubCell"/>
</dbReference>
<dbReference type="InterPro" id="IPR020900">
    <property type="entry name" value="Arg_repress_DNA-bd"/>
</dbReference>
<dbReference type="Gene3D" id="3.30.1360.40">
    <property type="match status" value="1"/>
</dbReference>
<dbReference type="InterPro" id="IPR020899">
    <property type="entry name" value="Arg_repress_C"/>
</dbReference>
<keyword evidence="7" id="KW-0678">Repressor</keyword>
<feature type="domain" description="Arginine repressor DNA-binding" evidence="9">
    <location>
        <begin position="2"/>
        <end position="62"/>
    </location>
</feature>
<gene>
    <name evidence="7 11" type="primary">argR</name>
    <name evidence="11" type="ORF">RBATCC27255_01621</name>
</gene>
<keyword evidence="5 7" id="KW-0238">DNA-binding</keyword>
<evidence type="ECO:0000313" key="12">
    <source>
        <dbReference type="Proteomes" id="UP000233425"/>
    </source>
</evidence>
<dbReference type="InterPro" id="IPR036390">
    <property type="entry name" value="WH_DNA-bd_sf"/>
</dbReference>
<organism evidence="11 12">
    <name type="scientific">Ruminococcus bromii</name>
    <dbReference type="NCBI Taxonomy" id="40518"/>
    <lineage>
        <taxon>Bacteria</taxon>
        <taxon>Bacillati</taxon>
        <taxon>Bacillota</taxon>
        <taxon>Clostridia</taxon>
        <taxon>Eubacteriales</taxon>
        <taxon>Oscillospiraceae</taxon>
        <taxon>Ruminococcus</taxon>
    </lineage>
</organism>